<dbReference type="Proteomes" id="UP000286415">
    <property type="component" value="Unassembled WGS sequence"/>
</dbReference>
<dbReference type="GO" id="GO:0005856">
    <property type="term" value="C:cytoskeleton"/>
    <property type="evidence" value="ECO:0007669"/>
    <property type="project" value="UniProtKB-SubCell"/>
</dbReference>
<feature type="region of interest" description="Disordered" evidence="9">
    <location>
        <begin position="486"/>
        <end position="522"/>
    </location>
</feature>
<comment type="caution">
    <text evidence="13">The sequence shown here is derived from an EMBL/GenBank/DDBJ whole genome shotgun (WGS) entry which is preliminary data.</text>
</comment>
<feature type="domain" description="DEK-C" evidence="12">
    <location>
        <begin position="246"/>
        <end position="301"/>
    </location>
</feature>
<protein>
    <recommendedName>
        <fullName evidence="3">protein-serine/threonine phosphatase</fullName>
        <ecNumber evidence="3">3.1.3.16</ecNumber>
    </recommendedName>
</protein>
<dbReference type="EMBL" id="NIRI02000056">
    <property type="protein sequence ID" value="KAG5445393.1"/>
    <property type="molecule type" value="Genomic_DNA"/>
</dbReference>
<dbReference type="PANTHER" id="PTHR45864">
    <property type="entry name" value="SLINGSHOT PROTEIN PHOSPHATASE HOMOLOG"/>
    <property type="match status" value="1"/>
</dbReference>
<evidence type="ECO:0000256" key="7">
    <source>
        <dbReference type="ARBA" id="ARBA00023212"/>
    </source>
</evidence>
<dbReference type="AlphaFoldDB" id="A0A8T1M8B1"/>
<dbReference type="OrthoDB" id="5779068at2759"/>
<evidence type="ECO:0000256" key="5">
    <source>
        <dbReference type="ARBA" id="ARBA00022801"/>
    </source>
</evidence>
<dbReference type="InterPro" id="IPR016130">
    <property type="entry name" value="Tyr_Pase_AS"/>
</dbReference>
<name>A0A8T1M8B1_CLOSI</name>
<dbReference type="Pfam" id="PF23040">
    <property type="entry name" value="PH_SSH1-like_1st"/>
    <property type="match status" value="1"/>
</dbReference>
<keyword evidence="4" id="KW-0963">Cytoplasm</keyword>
<dbReference type="PROSITE" id="PS50054">
    <property type="entry name" value="TYR_PHOSPHATASE_DUAL"/>
    <property type="match status" value="1"/>
</dbReference>
<dbReference type="SMART" id="SM00195">
    <property type="entry name" value="DSPc"/>
    <property type="match status" value="1"/>
</dbReference>
<evidence type="ECO:0000256" key="8">
    <source>
        <dbReference type="ARBA" id="ARBA00048336"/>
    </source>
</evidence>
<dbReference type="Gene3D" id="3.90.190.10">
    <property type="entry name" value="Protein tyrosine phosphatase superfamily"/>
    <property type="match status" value="1"/>
</dbReference>
<dbReference type="InterPro" id="IPR043588">
    <property type="entry name" value="SSH-N"/>
</dbReference>
<evidence type="ECO:0000256" key="2">
    <source>
        <dbReference type="ARBA" id="ARBA00009580"/>
    </source>
</evidence>
<evidence type="ECO:0000313" key="14">
    <source>
        <dbReference type="Proteomes" id="UP000286415"/>
    </source>
</evidence>
<evidence type="ECO:0000256" key="3">
    <source>
        <dbReference type="ARBA" id="ARBA00013081"/>
    </source>
</evidence>
<keyword evidence="5" id="KW-0378">Hydrolase</keyword>
<organism evidence="13 14">
    <name type="scientific">Clonorchis sinensis</name>
    <name type="common">Chinese liver fluke</name>
    <dbReference type="NCBI Taxonomy" id="79923"/>
    <lineage>
        <taxon>Eukaryota</taxon>
        <taxon>Metazoa</taxon>
        <taxon>Spiralia</taxon>
        <taxon>Lophotrochozoa</taxon>
        <taxon>Platyhelminthes</taxon>
        <taxon>Trematoda</taxon>
        <taxon>Digenea</taxon>
        <taxon>Opisthorchiida</taxon>
        <taxon>Opisthorchiata</taxon>
        <taxon>Opisthorchiidae</taxon>
        <taxon>Clonorchis</taxon>
    </lineage>
</organism>
<sequence>MSLITIDRSLFAHSSDSDKAANVQDALENSSKSSQSEDFLMCKATAVGLNVRSRRRSSHIKPNDDIQDHLKRILALLRFEDYVQLAVRLQTEYPRPHRHRYCCVISTNGKQGTEESAVLGVDITNHQATIGLVLPIWQDMSVKLYGDGGFELVTKDTEKQFKPVSVQALWAAFQAVNRACHVARTNAYFSRGLTHDWVSYYHNLPASDTCQMQEWLKTDDIDSFNRYVPPQAPLSDDATDEEKERRRMEALLAAKLQEIMYSVDLEEVTVLQLRQRLEEELQQPLRDYRHFIEEEVLTIYGRMDEASAILDHLLLGTTFNASNRAELERRSVSHILNVTREVDNFFPGEKFEYKNIRVYDDEQSSLLSHFEETHRFINEAKAQGTACLVHCKMGISRSATAVIAYVMKEHNWDLDTAFAFVKCRRPCIQPNPTFMRELRTYQGILEASSNRHKPIFCKEPAEFGRPPNPIPYLAPESSLNAALSDMANRNPERPPSCTEDPPPRSSASTPTPALPSSSSDTRTISSVDLEVELFAYKQCSQSFGFHDVLALIEADPCAPFTLSADPPSQPGVRDFGPYRVWDLGGKDISQLTYADRSAIVLAQNSHCLRQWHPDLVENVNQGCDIGLITKVSVTSLPQLRFGDVSASFFEPIETIEELPLPPIVEPLLIAPGSLSTERTNSPLECHIHIHQHVAQLALPIVSSPSLLYTGVERHAGSSETVLPLTSSNSTNELRLVESVRPFYVFKMACKLAEPCTIQSSLVCNNATPKRPSQVTCAPCPRTSPQFPHRRFILPGCSNPLVGGNSQVEPVTSRLTRSAGQTPVKEQITLTPSAPVSSSSTSGAAFERMTYWSKRRDSASAQDTPPTTGIFRSARNPPTIEQVSPIGRTQSVRVRSNQTSTLRLRPDNSWIVCPNPSSSAVTSKAEADKHACPSGSTDKTTEKPSTPKSQSIPNHKVSQLRTQLLQPPTAGPASSESTSLSIAASETARLPINPRFVVGGPLPKPCKNCAAECPPQPTPSNCAHADTSSYMAYPPVRRIVNWPPSSVNPVGAES</sequence>
<feature type="region of interest" description="Disordered" evidence="9">
    <location>
        <begin position="852"/>
        <end position="956"/>
    </location>
</feature>
<keyword evidence="7" id="KW-0206">Cytoskeleton</keyword>
<feature type="domain" description="Tyrosine-protein phosphatase" evidence="10">
    <location>
        <begin position="305"/>
        <end position="447"/>
    </location>
</feature>
<dbReference type="InterPro" id="IPR000340">
    <property type="entry name" value="Dual-sp_phosphatase_cat-dom"/>
</dbReference>
<feature type="compositionally biased region" description="Low complexity" evidence="9">
    <location>
        <begin position="505"/>
        <end position="522"/>
    </location>
</feature>
<comment type="subcellular location">
    <subcellularLocation>
        <location evidence="1">Cytoplasm</location>
        <location evidence="1">Cytoskeleton</location>
    </subcellularLocation>
</comment>
<dbReference type="SUPFAM" id="SSF52799">
    <property type="entry name" value="(Phosphotyrosine protein) phosphatases II"/>
    <property type="match status" value="1"/>
</dbReference>
<evidence type="ECO:0000256" key="9">
    <source>
        <dbReference type="SAM" id="MobiDB-lite"/>
    </source>
</evidence>
<feature type="domain" description="Tyrosine specific protein phosphatases" evidence="11">
    <location>
        <begin position="368"/>
        <end position="426"/>
    </location>
</feature>
<dbReference type="GO" id="GO:0004722">
    <property type="term" value="F:protein serine/threonine phosphatase activity"/>
    <property type="evidence" value="ECO:0007669"/>
    <property type="project" value="UniProtKB-EC"/>
</dbReference>
<comment type="catalytic activity">
    <reaction evidence="8">
        <text>O-phospho-L-threonyl-[protein] + H2O = L-threonyl-[protein] + phosphate</text>
        <dbReference type="Rhea" id="RHEA:47004"/>
        <dbReference type="Rhea" id="RHEA-COMP:11060"/>
        <dbReference type="Rhea" id="RHEA-COMP:11605"/>
        <dbReference type="ChEBI" id="CHEBI:15377"/>
        <dbReference type="ChEBI" id="CHEBI:30013"/>
        <dbReference type="ChEBI" id="CHEBI:43474"/>
        <dbReference type="ChEBI" id="CHEBI:61977"/>
        <dbReference type="EC" id="3.1.3.16"/>
    </reaction>
</comment>
<dbReference type="PANTHER" id="PTHR45864:SF2">
    <property type="entry name" value="PROTEIN PHOSPHATASE SLINGSHOT"/>
    <property type="match status" value="1"/>
</dbReference>
<accession>A0A8T1M8B1</accession>
<evidence type="ECO:0000259" key="11">
    <source>
        <dbReference type="PROSITE" id="PS50056"/>
    </source>
</evidence>
<gene>
    <name evidence="13" type="ORF">CSKR_104657</name>
</gene>
<dbReference type="PROSITE" id="PS50056">
    <property type="entry name" value="TYR_PHOSPHATASE_2"/>
    <property type="match status" value="1"/>
</dbReference>
<feature type="compositionally biased region" description="Polar residues" evidence="9">
    <location>
        <begin position="933"/>
        <end position="956"/>
    </location>
</feature>
<dbReference type="InterPro" id="IPR014876">
    <property type="entry name" value="DEK_C"/>
</dbReference>
<comment type="similarity">
    <text evidence="2">Belongs to the protein-tyrosine phosphatase family.</text>
</comment>
<evidence type="ECO:0000259" key="10">
    <source>
        <dbReference type="PROSITE" id="PS50054"/>
    </source>
</evidence>
<dbReference type="PROSITE" id="PS00383">
    <property type="entry name" value="TYR_PHOSPHATASE_1"/>
    <property type="match status" value="1"/>
</dbReference>
<keyword evidence="14" id="KW-1185">Reference proteome</keyword>
<evidence type="ECO:0000313" key="13">
    <source>
        <dbReference type="EMBL" id="KAG5445393.1"/>
    </source>
</evidence>
<dbReference type="GO" id="GO:0003779">
    <property type="term" value="F:actin binding"/>
    <property type="evidence" value="ECO:0007669"/>
    <property type="project" value="InterPro"/>
</dbReference>
<proteinExistence type="inferred from homology"/>
<feature type="compositionally biased region" description="Polar residues" evidence="9">
    <location>
        <begin position="878"/>
        <end position="901"/>
    </location>
</feature>
<reference evidence="13 14" key="1">
    <citation type="journal article" date="2018" name="Biotechnol. Adv.">
        <title>Improved genomic resources and new bioinformatic workflow for the carcinogenic parasite Clonorchis sinensis: Biotechnological implications.</title>
        <authorList>
            <person name="Wang D."/>
            <person name="Korhonen P.K."/>
            <person name="Gasser R.B."/>
            <person name="Young N.D."/>
        </authorList>
    </citation>
    <scope>NUCLEOTIDE SEQUENCE [LARGE SCALE GENOMIC DNA]</scope>
    <source>
        <strain evidence="13">Cs-k2</strain>
    </source>
</reference>
<dbReference type="InterPro" id="IPR000387">
    <property type="entry name" value="Tyr_Pase_dom"/>
</dbReference>
<evidence type="ECO:0000259" key="12">
    <source>
        <dbReference type="PROSITE" id="PS51998"/>
    </source>
</evidence>
<dbReference type="Pfam" id="PF08766">
    <property type="entry name" value="DEK_C"/>
    <property type="match status" value="1"/>
</dbReference>
<dbReference type="InterPro" id="IPR020422">
    <property type="entry name" value="TYR_PHOSPHATASE_DUAL_dom"/>
</dbReference>
<dbReference type="Pfam" id="PF00782">
    <property type="entry name" value="DSPc"/>
    <property type="match status" value="1"/>
</dbReference>
<keyword evidence="6" id="KW-0904">Protein phosphatase</keyword>
<dbReference type="EC" id="3.1.3.16" evidence="3"/>
<evidence type="ECO:0000256" key="6">
    <source>
        <dbReference type="ARBA" id="ARBA00022912"/>
    </source>
</evidence>
<dbReference type="InterPro" id="IPR029021">
    <property type="entry name" value="Prot-tyrosine_phosphatase-like"/>
</dbReference>
<evidence type="ECO:0000256" key="4">
    <source>
        <dbReference type="ARBA" id="ARBA00022490"/>
    </source>
</evidence>
<dbReference type="FunFam" id="3.90.190.10:FF:000004">
    <property type="entry name" value="Protein phosphatase Slingshot homolog 2"/>
    <property type="match status" value="1"/>
</dbReference>
<dbReference type="PROSITE" id="PS51998">
    <property type="entry name" value="DEK_C"/>
    <property type="match status" value="1"/>
</dbReference>
<dbReference type="InterPro" id="IPR043587">
    <property type="entry name" value="Phosphatase_SSH-like"/>
</dbReference>
<dbReference type="GO" id="GO:0030837">
    <property type="term" value="P:negative regulation of actin filament polymerization"/>
    <property type="evidence" value="ECO:0007669"/>
    <property type="project" value="InterPro"/>
</dbReference>
<reference evidence="13 14" key="2">
    <citation type="journal article" date="2021" name="Genomics">
        <title>High-quality reference genome for Clonorchis sinensis.</title>
        <authorList>
            <person name="Young N.D."/>
            <person name="Stroehlein A.J."/>
            <person name="Kinkar L."/>
            <person name="Wang T."/>
            <person name="Sohn W.M."/>
            <person name="Chang B.C.H."/>
            <person name="Kaur P."/>
            <person name="Weisz D."/>
            <person name="Dudchenko O."/>
            <person name="Aiden E.L."/>
            <person name="Korhonen P.K."/>
            <person name="Gasser R.B."/>
        </authorList>
    </citation>
    <scope>NUCLEOTIDE SEQUENCE [LARGE SCALE GENOMIC DNA]</scope>
    <source>
        <strain evidence="13">Cs-k2</strain>
    </source>
</reference>
<evidence type="ECO:0000256" key="1">
    <source>
        <dbReference type="ARBA" id="ARBA00004245"/>
    </source>
</evidence>